<proteinExistence type="predicted"/>
<dbReference type="PANTHER" id="PTHR46648:SF1">
    <property type="entry name" value="ADENOSINE 5'-MONOPHOSPHORAMIDASE HNT1"/>
    <property type="match status" value="1"/>
</dbReference>
<dbReference type="PANTHER" id="PTHR46648">
    <property type="entry name" value="HIT FAMILY PROTEIN 1"/>
    <property type="match status" value="1"/>
</dbReference>
<dbReference type="Gene3D" id="3.30.428.10">
    <property type="entry name" value="HIT-like"/>
    <property type="match status" value="1"/>
</dbReference>
<dbReference type="InterPro" id="IPR011146">
    <property type="entry name" value="HIT-like"/>
</dbReference>
<gene>
    <name evidence="3" type="ORF">GCM10010405_03160</name>
</gene>
<dbReference type="EMBL" id="BAAASZ010000003">
    <property type="protein sequence ID" value="GAA2424148.1"/>
    <property type="molecule type" value="Genomic_DNA"/>
</dbReference>
<dbReference type="InterPro" id="IPR036265">
    <property type="entry name" value="HIT-like_sf"/>
</dbReference>
<dbReference type="SUPFAM" id="SSF54197">
    <property type="entry name" value="HIT-like"/>
    <property type="match status" value="1"/>
</dbReference>
<name>A0ABN3J8X2_9ACTN</name>
<evidence type="ECO:0000259" key="2">
    <source>
        <dbReference type="PROSITE" id="PS51084"/>
    </source>
</evidence>
<feature type="domain" description="HIT" evidence="2">
    <location>
        <begin position="5"/>
        <end position="114"/>
    </location>
</feature>
<evidence type="ECO:0000313" key="4">
    <source>
        <dbReference type="Proteomes" id="UP001501638"/>
    </source>
</evidence>
<dbReference type="InterPro" id="IPR001310">
    <property type="entry name" value="Histidine_triad_HIT"/>
</dbReference>
<reference evidence="3 4" key="1">
    <citation type="journal article" date="2019" name="Int. J. Syst. Evol. Microbiol.">
        <title>The Global Catalogue of Microorganisms (GCM) 10K type strain sequencing project: providing services to taxonomists for standard genome sequencing and annotation.</title>
        <authorList>
            <consortium name="The Broad Institute Genomics Platform"/>
            <consortium name="The Broad Institute Genome Sequencing Center for Infectious Disease"/>
            <person name="Wu L."/>
            <person name="Ma J."/>
        </authorList>
    </citation>
    <scope>NUCLEOTIDE SEQUENCE [LARGE SCALE GENOMIC DNA]</scope>
    <source>
        <strain evidence="3 4">JCM 6305</strain>
    </source>
</reference>
<dbReference type="PROSITE" id="PS51084">
    <property type="entry name" value="HIT_2"/>
    <property type="match status" value="1"/>
</dbReference>
<evidence type="ECO:0000256" key="1">
    <source>
        <dbReference type="PROSITE-ProRule" id="PRU00464"/>
    </source>
</evidence>
<organism evidence="3 4">
    <name type="scientific">Streptomyces macrosporus</name>
    <dbReference type="NCBI Taxonomy" id="44032"/>
    <lineage>
        <taxon>Bacteria</taxon>
        <taxon>Bacillati</taxon>
        <taxon>Actinomycetota</taxon>
        <taxon>Actinomycetes</taxon>
        <taxon>Kitasatosporales</taxon>
        <taxon>Streptomycetaceae</taxon>
        <taxon>Streptomyces</taxon>
    </lineage>
</organism>
<dbReference type="Proteomes" id="UP001501638">
    <property type="component" value="Unassembled WGS sequence"/>
</dbReference>
<evidence type="ECO:0000313" key="3">
    <source>
        <dbReference type="EMBL" id="GAA2424148.1"/>
    </source>
</evidence>
<comment type="caution">
    <text evidence="1">Lacks conserved residue(s) required for the propagation of feature annotation.</text>
</comment>
<comment type="caution">
    <text evidence="3">The sequence shown here is derived from an EMBL/GenBank/DDBJ whole genome shotgun (WGS) entry which is preliminary data.</text>
</comment>
<sequence length="175" mass="18841">MSDCVFCAIGRGGTDADLVAYRSGNVRVVPALLQRENNPGHTLVLPVPHVTGLDGTPPGLLREVFEVVARVVAAVREAYGATGSTVVQNNTAPGRVLHHLHVSVVPRFEGDAFRIPEPGLSEAPREVRLARASALRRVLARGAWDGDVSRQSPSPSVSAVRVRRSLRRWLVSHHG</sequence>
<accession>A0ABN3J8X2</accession>
<dbReference type="Pfam" id="PF01230">
    <property type="entry name" value="HIT"/>
    <property type="match status" value="1"/>
</dbReference>
<keyword evidence="4" id="KW-1185">Reference proteome</keyword>
<protein>
    <submittedName>
        <fullName evidence="3">HIT family protein</fullName>
    </submittedName>
</protein>
<dbReference type="RefSeq" id="WP_344320152.1">
    <property type="nucleotide sequence ID" value="NZ_BAAASZ010000003.1"/>
</dbReference>